<dbReference type="Gene3D" id="3.20.80.10">
    <property type="entry name" value="Regulatory factor, effector binding domain"/>
    <property type="match status" value="1"/>
</dbReference>
<gene>
    <name evidence="2" type="ORF">DXC51_28915</name>
</gene>
<comment type="caution">
    <text evidence="2">The sequence shown here is derived from an EMBL/GenBank/DDBJ whole genome shotgun (WGS) entry which is preliminary data.</text>
</comment>
<dbReference type="InterPro" id="IPR011256">
    <property type="entry name" value="Reg_factor_effector_dom_sf"/>
</dbReference>
<keyword evidence="3" id="KW-1185">Reference proteome</keyword>
<dbReference type="SUPFAM" id="SSF55136">
    <property type="entry name" value="Probable bacterial effector-binding domain"/>
    <property type="match status" value="1"/>
</dbReference>
<dbReference type="AlphaFoldDB" id="A0A3E3HUP5"/>
<organism evidence="2 3">
    <name type="scientific">Eisenbergiella massiliensis</name>
    <dbReference type="NCBI Taxonomy" id="1720294"/>
    <lineage>
        <taxon>Bacteria</taxon>
        <taxon>Bacillati</taxon>
        <taxon>Bacillota</taxon>
        <taxon>Clostridia</taxon>
        <taxon>Lachnospirales</taxon>
        <taxon>Lachnospiraceae</taxon>
        <taxon>Eisenbergiella</taxon>
    </lineage>
</organism>
<dbReference type="EMBL" id="QVLV01000044">
    <property type="protein sequence ID" value="RGE55547.1"/>
    <property type="molecule type" value="Genomic_DNA"/>
</dbReference>
<dbReference type="GeneID" id="97990765"/>
<name>A0A3E3HUP5_9FIRM</name>
<protein>
    <submittedName>
        <fullName evidence="2">Transcriptional regulator</fullName>
    </submittedName>
</protein>
<feature type="domain" description="GyrI-like small molecule binding" evidence="1">
    <location>
        <begin position="21"/>
        <end position="211"/>
    </location>
</feature>
<evidence type="ECO:0000259" key="1">
    <source>
        <dbReference type="Pfam" id="PF06445"/>
    </source>
</evidence>
<evidence type="ECO:0000313" key="2">
    <source>
        <dbReference type="EMBL" id="RGE55547.1"/>
    </source>
</evidence>
<dbReference type="Proteomes" id="UP000260812">
    <property type="component" value="Unassembled WGS sequence"/>
</dbReference>
<dbReference type="PIRSF" id="PIRSF031644">
    <property type="entry name" value="UCP031644"/>
    <property type="match status" value="1"/>
</dbReference>
<dbReference type="InterPro" id="IPR029442">
    <property type="entry name" value="GyrI-like"/>
</dbReference>
<dbReference type="InterPro" id="IPR008319">
    <property type="entry name" value="GyrI-like_CCH_Lin2189-like"/>
</dbReference>
<reference evidence="2" key="1">
    <citation type="submission" date="2018-08" db="EMBL/GenBank/DDBJ databases">
        <title>A genome reference for cultivated species of the human gut microbiota.</title>
        <authorList>
            <person name="Zou Y."/>
            <person name="Xue W."/>
            <person name="Luo G."/>
        </authorList>
    </citation>
    <scope>NUCLEOTIDE SEQUENCE [LARGE SCALE GENOMIC DNA]</scope>
    <source>
        <strain evidence="2">TF05-5AC</strain>
    </source>
</reference>
<proteinExistence type="predicted"/>
<dbReference type="RefSeq" id="WP_117546061.1">
    <property type="nucleotide sequence ID" value="NZ_JBKUNB010000020.1"/>
</dbReference>
<sequence length="218" mass="25414">MSDKYDFKKEYRQLYQTKTDPVVIQVPPRKYLCVDGFGDPNTSREYQDAVALLYGITYTIKMSRTEAPAQGYFDYVAPPLEGFWDIDGKGFDGHRITDKERFAWTSFMAVPDYVTPQVLKWAAEKLRTKKPGLNPSAVRLEIFEEGLCVQCMHVGTYDSEPETIRRMNEFLEQEGYETDITPQRRHHEIYLGDPRKQAPEKRKTIIRHPIKRKAVPVE</sequence>
<dbReference type="Pfam" id="PF06445">
    <property type="entry name" value="GyrI-like"/>
    <property type="match status" value="1"/>
</dbReference>
<accession>A0A3E3HUP5</accession>
<evidence type="ECO:0000313" key="3">
    <source>
        <dbReference type="Proteomes" id="UP000260812"/>
    </source>
</evidence>